<gene>
    <name evidence="1" type="ORF">E5983_00645</name>
</gene>
<dbReference type="RefSeq" id="WP_160332015.1">
    <property type="nucleotide sequence ID" value="NZ_WSRS01000003.1"/>
</dbReference>
<proteinExistence type="predicted"/>
<dbReference type="Proteomes" id="UP000461595">
    <property type="component" value="Unassembled WGS sequence"/>
</dbReference>
<dbReference type="EMBL" id="WSRS01000003">
    <property type="protein sequence ID" value="MVX58182.1"/>
    <property type="molecule type" value="Genomic_DNA"/>
</dbReference>
<reference evidence="1 2" key="1">
    <citation type="submission" date="2019-12" db="EMBL/GenBank/DDBJ databases">
        <title>Microbes associate with the intestines of laboratory mice.</title>
        <authorList>
            <person name="Navarre W."/>
            <person name="Wong E."/>
        </authorList>
    </citation>
    <scope>NUCLEOTIDE SEQUENCE [LARGE SCALE GENOMIC DNA]</scope>
    <source>
        <strain evidence="1 2">NM51_B2-22</strain>
    </source>
</reference>
<evidence type="ECO:0000313" key="2">
    <source>
        <dbReference type="Proteomes" id="UP000461595"/>
    </source>
</evidence>
<accession>A0A7X3KBS5</accession>
<evidence type="ECO:0000313" key="1">
    <source>
        <dbReference type="EMBL" id="MVX58182.1"/>
    </source>
</evidence>
<comment type="caution">
    <text evidence="1">The sequence shown here is derived from an EMBL/GenBank/DDBJ whole genome shotgun (WGS) entry which is preliminary data.</text>
</comment>
<name>A0A7X3KBS5_9STRE</name>
<organism evidence="1 2">
    <name type="scientific">Streptococcus danieliae</name>
    <dbReference type="NCBI Taxonomy" id="747656"/>
    <lineage>
        <taxon>Bacteria</taxon>
        <taxon>Bacillati</taxon>
        <taxon>Bacillota</taxon>
        <taxon>Bacilli</taxon>
        <taxon>Lactobacillales</taxon>
        <taxon>Streptococcaceae</taxon>
        <taxon>Streptococcus</taxon>
    </lineage>
</organism>
<dbReference type="AlphaFoldDB" id="A0A7X3KBS5"/>
<sequence length="50" mass="6048">MKIDDKRVNFFGQYMFLVDGKWISVSPYDFHCYHVGDKVPQYVLERAKYL</sequence>
<protein>
    <submittedName>
        <fullName evidence="1">Uncharacterized protein</fullName>
    </submittedName>
</protein>